<evidence type="ECO:0000313" key="14">
    <source>
        <dbReference type="Proteomes" id="UP000824221"/>
    </source>
</evidence>
<dbReference type="InterPro" id="IPR023459">
    <property type="entry name" value="Tscrpt_elong_fac_GreA/B_fam"/>
</dbReference>
<evidence type="ECO:0000256" key="9">
    <source>
        <dbReference type="HAMAP-Rule" id="MF_00105"/>
    </source>
</evidence>
<evidence type="ECO:0000256" key="8">
    <source>
        <dbReference type="ARBA" id="ARBA00030776"/>
    </source>
</evidence>
<comment type="caution">
    <text evidence="13">The sequence shown here is derived from an EMBL/GenBank/DDBJ whole genome shotgun (WGS) entry which is preliminary data.</text>
</comment>
<dbReference type="InterPro" id="IPR028624">
    <property type="entry name" value="Tscrpt_elong_fac_GreA/B"/>
</dbReference>
<keyword evidence="4" id="KW-0175">Coiled coil</keyword>
<protein>
    <recommendedName>
        <fullName evidence="2 9">Transcription elongation factor GreA</fullName>
    </recommendedName>
    <alternativeName>
        <fullName evidence="8 9">Transcript cleavage factor GreA</fullName>
    </alternativeName>
</protein>
<evidence type="ECO:0000256" key="3">
    <source>
        <dbReference type="ARBA" id="ARBA00023015"/>
    </source>
</evidence>
<evidence type="ECO:0000256" key="1">
    <source>
        <dbReference type="ARBA" id="ARBA00008213"/>
    </source>
</evidence>
<reference evidence="13" key="2">
    <citation type="submission" date="2021-04" db="EMBL/GenBank/DDBJ databases">
        <authorList>
            <person name="Gilroy R."/>
        </authorList>
    </citation>
    <scope>NUCLEOTIDE SEQUENCE</scope>
    <source>
        <strain evidence="13">CHK156-179</strain>
    </source>
</reference>
<dbReference type="Pfam" id="PF01272">
    <property type="entry name" value="GreA_GreB"/>
    <property type="match status" value="1"/>
</dbReference>
<reference evidence="13" key="1">
    <citation type="journal article" date="2021" name="PeerJ">
        <title>Extensive microbial diversity within the chicken gut microbiome revealed by metagenomics and culture.</title>
        <authorList>
            <person name="Gilroy R."/>
            <person name="Ravi A."/>
            <person name="Getino M."/>
            <person name="Pursley I."/>
            <person name="Horton D.L."/>
            <person name="Alikhan N.F."/>
            <person name="Baker D."/>
            <person name="Gharbi K."/>
            <person name="Hall N."/>
            <person name="Watson M."/>
            <person name="Adriaenssens E.M."/>
            <person name="Foster-Nyarko E."/>
            <person name="Jarju S."/>
            <person name="Secka A."/>
            <person name="Antonio M."/>
            <person name="Oren A."/>
            <person name="Chaudhuri R.R."/>
            <person name="La Ragione R."/>
            <person name="Hildebrand F."/>
            <person name="Pallen M.J."/>
        </authorList>
    </citation>
    <scope>NUCLEOTIDE SEQUENCE</scope>
    <source>
        <strain evidence="13">CHK156-179</strain>
    </source>
</reference>
<dbReference type="GO" id="GO:0003677">
    <property type="term" value="F:DNA binding"/>
    <property type="evidence" value="ECO:0007669"/>
    <property type="project" value="UniProtKB-UniRule"/>
</dbReference>
<keyword evidence="6 9" id="KW-0804">Transcription</keyword>
<dbReference type="Proteomes" id="UP000824221">
    <property type="component" value="Unassembled WGS sequence"/>
</dbReference>
<dbReference type="PROSITE" id="PS00830">
    <property type="entry name" value="GREAB_2"/>
    <property type="match status" value="1"/>
</dbReference>
<name>A0A9D2H4I0_9FIRM</name>
<keyword evidence="13" id="KW-0648">Protein biosynthesis</keyword>
<dbReference type="SUPFAM" id="SSF46557">
    <property type="entry name" value="GreA transcript cleavage protein, N-terminal domain"/>
    <property type="match status" value="1"/>
</dbReference>
<dbReference type="NCBIfam" id="NF001263">
    <property type="entry name" value="PRK00226.1-4"/>
    <property type="match status" value="1"/>
</dbReference>
<dbReference type="NCBIfam" id="TIGR01462">
    <property type="entry name" value="greA"/>
    <property type="match status" value="1"/>
</dbReference>
<feature type="domain" description="Transcription elongation factor GreA/GreB C-terminal" evidence="11">
    <location>
        <begin position="82"/>
        <end position="154"/>
    </location>
</feature>
<dbReference type="Gene3D" id="1.10.287.180">
    <property type="entry name" value="Transcription elongation factor, GreA/GreB, N-terminal domain"/>
    <property type="match status" value="1"/>
</dbReference>
<dbReference type="PANTHER" id="PTHR30437">
    <property type="entry name" value="TRANSCRIPTION ELONGATION FACTOR GREA"/>
    <property type="match status" value="1"/>
</dbReference>
<dbReference type="InterPro" id="IPR001437">
    <property type="entry name" value="Tscrpt_elong_fac_GreA/B_C"/>
</dbReference>
<dbReference type="EMBL" id="DXAJ01000114">
    <property type="protein sequence ID" value="HJA03215.1"/>
    <property type="molecule type" value="Genomic_DNA"/>
</dbReference>
<dbReference type="GO" id="GO:0003746">
    <property type="term" value="F:translation elongation factor activity"/>
    <property type="evidence" value="ECO:0007669"/>
    <property type="project" value="UniProtKB-KW"/>
</dbReference>
<dbReference type="GO" id="GO:0006354">
    <property type="term" value="P:DNA-templated transcription elongation"/>
    <property type="evidence" value="ECO:0007669"/>
    <property type="project" value="TreeGrafter"/>
</dbReference>
<dbReference type="Pfam" id="PF03449">
    <property type="entry name" value="GreA_GreB_N"/>
    <property type="match status" value="1"/>
</dbReference>
<dbReference type="InterPro" id="IPR022691">
    <property type="entry name" value="Tscrpt_elong_fac_GreA/B_N"/>
</dbReference>
<evidence type="ECO:0000259" key="12">
    <source>
        <dbReference type="Pfam" id="PF03449"/>
    </source>
</evidence>
<dbReference type="InterPro" id="IPR006359">
    <property type="entry name" value="Tscrpt_elong_fac_GreA"/>
</dbReference>
<keyword evidence="5 9" id="KW-0238">DNA-binding</keyword>
<dbReference type="Gene3D" id="3.10.50.30">
    <property type="entry name" value="Transcription elongation factor, GreA/GreB, C-terminal domain"/>
    <property type="match status" value="1"/>
</dbReference>
<evidence type="ECO:0000259" key="11">
    <source>
        <dbReference type="Pfam" id="PF01272"/>
    </source>
</evidence>
<accession>A0A9D2H4I0</accession>
<organism evidence="13 14">
    <name type="scientific">Candidatus Gallimonas gallistercoris</name>
    <dbReference type="NCBI Taxonomy" id="2838602"/>
    <lineage>
        <taxon>Bacteria</taxon>
        <taxon>Bacillati</taxon>
        <taxon>Bacillota</taxon>
        <taxon>Clostridia</taxon>
        <taxon>Candidatus Gallimonas</taxon>
    </lineage>
</organism>
<comment type="function">
    <text evidence="7 9 10">Necessary for efficient RNA polymerase transcription elongation past template-encoded arresting sites. The arresting sites in DNA have the property of trapping a certain fraction of elongating RNA polymerases that pass through, resulting in locked ternary complexes. Cleavage of the nascent transcript by cleavage factors such as GreA or GreB allows the resumption of elongation from the new 3'terminus. GreA releases sequences of 2 to 3 nucleotides.</text>
</comment>
<evidence type="ECO:0000256" key="2">
    <source>
        <dbReference type="ARBA" id="ARBA00013729"/>
    </source>
</evidence>
<evidence type="ECO:0000256" key="4">
    <source>
        <dbReference type="ARBA" id="ARBA00023054"/>
    </source>
</evidence>
<evidence type="ECO:0000256" key="6">
    <source>
        <dbReference type="ARBA" id="ARBA00023163"/>
    </source>
</evidence>
<dbReference type="InterPro" id="IPR036805">
    <property type="entry name" value="Tscrpt_elong_fac_GreA/B_N_sf"/>
</dbReference>
<dbReference type="PANTHER" id="PTHR30437:SF4">
    <property type="entry name" value="TRANSCRIPTION ELONGATION FACTOR GREA"/>
    <property type="match status" value="1"/>
</dbReference>
<feature type="domain" description="Transcription elongation factor GreA/GreB N-terminal" evidence="12">
    <location>
        <begin position="6"/>
        <end position="75"/>
    </location>
</feature>
<evidence type="ECO:0000256" key="7">
    <source>
        <dbReference type="ARBA" id="ARBA00024916"/>
    </source>
</evidence>
<dbReference type="InterPro" id="IPR036953">
    <property type="entry name" value="GreA/GreB_C_sf"/>
</dbReference>
<dbReference type="GO" id="GO:0032784">
    <property type="term" value="P:regulation of DNA-templated transcription elongation"/>
    <property type="evidence" value="ECO:0007669"/>
    <property type="project" value="UniProtKB-UniRule"/>
</dbReference>
<keyword evidence="3 9" id="KW-0805">Transcription regulation</keyword>
<dbReference type="GO" id="GO:0070063">
    <property type="term" value="F:RNA polymerase binding"/>
    <property type="evidence" value="ECO:0007669"/>
    <property type="project" value="InterPro"/>
</dbReference>
<dbReference type="FunFam" id="1.10.287.180:FF:000001">
    <property type="entry name" value="Transcription elongation factor GreA"/>
    <property type="match status" value="1"/>
</dbReference>
<dbReference type="SUPFAM" id="SSF54534">
    <property type="entry name" value="FKBP-like"/>
    <property type="match status" value="1"/>
</dbReference>
<proteinExistence type="inferred from homology"/>
<dbReference type="HAMAP" id="MF_00105">
    <property type="entry name" value="GreA_GreB"/>
    <property type="match status" value="1"/>
</dbReference>
<evidence type="ECO:0000313" key="13">
    <source>
        <dbReference type="EMBL" id="HJA03215.1"/>
    </source>
</evidence>
<dbReference type="InterPro" id="IPR018151">
    <property type="entry name" value="TF_GreA/GreB_CS"/>
</dbReference>
<dbReference type="AlphaFoldDB" id="A0A9D2H4I0"/>
<dbReference type="PIRSF" id="PIRSF006092">
    <property type="entry name" value="GreA_GreB"/>
    <property type="match status" value="1"/>
</dbReference>
<evidence type="ECO:0000256" key="10">
    <source>
        <dbReference type="RuleBase" id="RU000556"/>
    </source>
</evidence>
<comment type="similarity">
    <text evidence="1 9 10">Belongs to the GreA/GreB family.</text>
</comment>
<keyword evidence="13" id="KW-0251">Elongation factor</keyword>
<evidence type="ECO:0000256" key="5">
    <source>
        <dbReference type="ARBA" id="ARBA00023125"/>
    </source>
</evidence>
<sequence>MADQFYMTQEGYEAAKKQLEYLQTVKRAEIVERIAEARSHGDLSENAEYDAARNEQAANEGEIAELDYKVKNAVIIEETDDNSVVHIGSAVTVYDEEMEEEVTYTIMGTTEVDAMRNIVSNESPVGAALLGHKKGERVTVKAPESSYILKIVKIG</sequence>
<gene>
    <name evidence="9 13" type="primary">greA</name>
    <name evidence="13" type="ORF">H9797_07565</name>
</gene>